<dbReference type="EMBL" id="JACHFH010000003">
    <property type="protein sequence ID" value="MBB5335312.1"/>
    <property type="molecule type" value="Genomic_DNA"/>
</dbReference>
<evidence type="ECO:0000313" key="1">
    <source>
        <dbReference type="EMBL" id="MBB5335312.1"/>
    </source>
</evidence>
<comment type="caution">
    <text evidence="1">The sequence shown here is derived from an EMBL/GenBank/DDBJ whole genome shotgun (WGS) entry which is preliminary data.</text>
</comment>
<dbReference type="Proteomes" id="UP000559117">
    <property type="component" value="Unassembled WGS sequence"/>
</dbReference>
<dbReference type="RefSeq" id="WP_183859180.1">
    <property type="nucleotide sequence ID" value="NZ_JACHFH010000003.1"/>
</dbReference>
<dbReference type="AlphaFoldDB" id="A0A840UM30"/>
<sequence length="193" mass="22497">MEVGLSGNPSSEKLSGKALPIQLLKKTVHFIVAYPLACEYHPKGFEMSYTDPNTEYTFTSAPIGNVKVETRSSTNYYVYCLSCVYDINLYTQFEADACLVIKNTALFKEKLFKAFEEKMSNGWIGSYRKIKYIDPLQDFDKNRIVFTEKVFDYWYQQEVRFAWVPEQIQDNSLEHVFLDIGSMEDYCELIQLK</sequence>
<proteinExistence type="predicted"/>
<gene>
    <name evidence="1" type="ORF">HNR32_000432</name>
</gene>
<name>A0A840UM30_9FIRM</name>
<keyword evidence="2" id="KW-1185">Reference proteome</keyword>
<evidence type="ECO:0000313" key="2">
    <source>
        <dbReference type="Proteomes" id="UP000559117"/>
    </source>
</evidence>
<protein>
    <submittedName>
        <fullName evidence="1">Uncharacterized protein</fullName>
    </submittedName>
</protein>
<reference evidence="1 2" key="1">
    <citation type="submission" date="2020-08" db="EMBL/GenBank/DDBJ databases">
        <title>Genomic Encyclopedia of Type Strains, Phase IV (KMG-IV): sequencing the most valuable type-strain genomes for metagenomic binning, comparative biology and taxonomic classification.</title>
        <authorList>
            <person name="Goeker M."/>
        </authorList>
    </citation>
    <scope>NUCLEOTIDE SEQUENCE [LARGE SCALE GENOMIC DNA]</scope>
    <source>
        <strain evidence="1 2">DSM 24661</strain>
    </source>
</reference>
<accession>A0A840UM30</accession>
<organism evidence="1 2">
    <name type="scientific">Pectinatus brassicae</name>
    <dbReference type="NCBI Taxonomy" id="862415"/>
    <lineage>
        <taxon>Bacteria</taxon>
        <taxon>Bacillati</taxon>
        <taxon>Bacillota</taxon>
        <taxon>Negativicutes</taxon>
        <taxon>Selenomonadales</taxon>
        <taxon>Selenomonadaceae</taxon>
        <taxon>Pectinatus</taxon>
    </lineage>
</organism>